<feature type="domain" description="Radical SAM core" evidence="10">
    <location>
        <begin position="155"/>
        <end position="364"/>
    </location>
</feature>
<dbReference type="RefSeq" id="WP_338395973.1">
    <property type="nucleotide sequence ID" value="NZ_AP025320.1"/>
</dbReference>
<dbReference type="InterPro" id="IPR023404">
    <property type="entry name" value="rSAM_horseshoe"/>
</dbReference>
<dbReference type="SUPFAM" id="SSF102114">
    <property type="entry name" value="Radical SAM enzymes"/>
    <property type="match status" value="1"/>
</dbReference>
<dbReference type="AlphaFoldDB" id="A0AAU9DAA1"/>
<dbReference type="SFLD" id="SFLDS00029">
    <property type="entry name" value="Radical_SAM"/>
    <property type="match status" value="1"/>
</dbReference>
<dbReference type="Gene3D" id="3.40.50.280">
    <property type="entry name" value="Cobalamin-binding domain"/>
    <property type="match status" value="1"/>
</dbReference>
<dbReference type="InterPro" id="IPR034466">
    <property type="entry name" value="Methyltransferase_Class_B"/>
</dbReference>
<dbReference type="KEGG" id="fax:FUAX_52650"/>
<keyword evidence="2" id="KW-0004">4Fe-4S</keyword>
<dbReference type="PROSITE" id="PS51332">
    <property type="entry name" value="B12_BINDING"/>
    <property type="match status" value="1"/>
</dbReference>
<keyword evidence="12" id="KW-1185">Reference proteome</keyword>
<dbReference type="InterPro" id="IPR058240">
    <property type="entry name" value="rSAM_sf"/>
</dbReference>
<dbReference type="InterPro" id="IPR051198">
    <property type="entry name" value="BchE-like"/>
</dbReference>
<keyword evidence="7" id="KW-0408">Iron</keyword>
<sequence>MKALLIKACAPSPFKDYKKYMGSPSQNIFSTAACTPSYVELEMVDETSGMKVDFRSDADIVAIFFSTPDAIRAYEIADKFRKKGKAIILGGLHATFMKDEAKEHADAVIIGESEGIWEQILKDAENNSLKPFYERTEALDLKGLNHYPKHIIDASKYNWVWSVLVSRGCKYKCAFCLVHEFSGKIRHRPVKDVVDEIRRAPSNWIELHSDSLFADKEYARELLTAIKPLKIEWSTEADLTIAEDEELLDLAAESGLNYMLAGIETPSKEALKKVGKGFLDVSKTNQYIKRLKDRGIDVESNILFGFDEHTTDIFEDSWEYIKDLELSNCFPTIVIPFPGSRTYAKLERENRILTRDWSLYDGANVVFEPKNMSVRELEEGSQWVWEQYEGRKYGTSMWAKGKSLISYMLGYN</sequence>
<evidence type="ECO:0000256" key="5">
    <source>
        <dbReference type="ARBA" id="ARBA00022691"/>
    </source>
</evidence>
<dbReference type="Proteomes" id="UP001348817">
    <property type="component" value="Plasmid pFA6"/>
</dbReference>
<dbReference type="Gene3D" id="3.80.30.20">
    <property type="entry name" value="tm_1862 like domain"/>
    <property type="match status" value="1"/>
</dbReference>
<dbReference type="GO" id="GO:0005829">
    <property type="term" value="C:cytosol"/>
    <property type="evidence" value="ECO:0007669"/>
    <property type="project" value="TreeGrafter"/>
</dbReference>
<dbReference type="CDD" id="cd01335">
    <property type="entry name" value="Radical_SAM"/>
    <property type="match status" value="1"/>
</dbReference>
<protein>
    <submittedName>
        <fullName evidence="11">B12-binding domain-containing radical SAM protein</fullName>
    </submittedName>
</protein>
<evidence type="ECO:0000256" key="8">
    <source>
        <dbReference type="ARBA" id="ARBA00023014"/>
    </source>
</evidence>
<keyword evidence="6" id="KW-0479">Metal-binding</keyword>
<evidence type="ECO:0000259" key="10">
    <source>
        <dbReference type="PROSITE" id="PS51918"/>
    </source>
</evidence>
<evidence type="ECO:0000256" key="7">
    <source>
        <dbReference type="ARBA" id="ARBA00023004"/>
    </source>
</evidence>
<dbReference type="SFLD" id="SFLDG01082">
    <property type="entry name" value="B12-binding_domain_containing"/>
    <property type="match status" value="1"/>
</dbReference>
<evidence type="ECO:0000313" key="12">
    <source>
        <dbReference type="Proteomes" id="UP001348817"/>
    </source>
</evidence>
<dbReference type="EMBL" id="AP025320">
    <property type="protein sequence ID" value="BDD12833.1"/>
    <property type="molecule type" value="Genomic_DNA"/>
</dbReference>
<dbReference type="GO" id="GO:0051539">
    <property type="term" value="F:4 iron, 4 sulfur cluster binding"/>
    <property type="evidence" value="ECO:0007669"/>
    <property type="project" value="UniProtKB-KW"/>
</dbReference>
<name>A0AAU9DAA1_9BACT</name>
<keyword evidence="5" id="KW-0949">S-adenosyl-L-methionine</keyword>
<dbReference type="PANTHER" id="PTHR43409:SF7">
    <property type="entry name" value="BLL1977 PROTEIN"/>
    <property type="match status" value="1"/>
</dbReference>
<evidence type="ECO:0000256" key="6">
    <source>
        <dbReference type="ARBA" id="ARBA00022723"/>
    </source>
</evidence>
<keyword evidence="4" id="KW-0808">Transferase</keyword>
<reference evidence="11 12" key="1">
    <citation type="submission" date="2021-12" db="EMBL/GenBank/DDBJ databases">
        <title>Genome sequencing of bacteria with rrn-lacking chromosome and rrn-plasmid.</title>
        <authorList>
            <person name="Anda M."/>
            <person name="Iwasaki W."/>
        </authorList>
    </citation>
    <scope>NUCLEOTIDE SEQUENCE [LARGE SCALE GENOMIC DNA]</scope>
    <source>
        <strain evidence="11 12">DSM 100852</strain>
        <plasmid evidence="11 12">pFA6</plasmid>
    </source>
</reference>
<comment type="cofactor">
    <cofactor evidence="1">
        <name>[4Fe-4S] cluster</name>
        <dbReference type="ChEBI" id="CHEBI:49883"/>
    </cofactor>
</comment>
<evidence type="ECO:0000256" key="3">
    <source>
        <dbReference type="ARBA" id="ARBA00022603"/>
    </source>
</evidence>
<evidence type="ECO:0000256" key="2">
    <source>
        <dbReference type="ARBA" id="ARBA00022485"/>
    </source>
</evidence>
<dbReference type="InterPro" id="IPR006158">
    <property type="entry name" value="Cobalamin-bd"/>
</dbReference>
<feature type="domain" description="B12-binding" evidence="9">
    <location>
        <begin position="55"/>
        <end position="131"/>
    </location>
</feature>
<keyword evidence="11" id="KW-0614">Plasmid</keyword>
<keyword evidence="3" id="KW-0489">Methyltransferase</keyword>
<dbReference type="PROSITE" id="PS01278">
    <property type="entry name" value="MTTASE_RADICAL"/>
    <property type="match status" value="1"/>
</dbReference>
<gene>
    <name evidence="11" type="ORF">FUAX_52650</name>
</gene>
<evidence type="ECO:0000313" key="11">
    <source>
        <dbReference type="EMBL" id="BDD12833.1"/>
    </source>
</evidence>
<dbReference type="PROSITE" id="PS51918">
    <property type="entry name" value="RADICAL_SAM"/>
    <property type="match status" value="1"/>
</dbReference>
<keyword evidence="8" id="KW-0411">Iron-sulfur</keyword>
<dbReference type="InterPro" id="IPR007197">
    <property type="entry name" value="rSAM"/>
</dbReference>
<dbReference type="PANTHER" id="PTHR43409">
    <property type="entry name" value="ANAEROBIC MAGNESIUM-PROTOPORPHYRIN IX MONOMETHYL ESTER CYCLASE-RELATED"/>
    <property type="match status" value="1"/>
</dbReference>
<evidence type="ECO:0000256" key="1">
    <source>
        <dbReference type="ARBA" id="ARBA00001966"/>
    </source>
</evidence>
<dbReference type="GO" id="GO:0003824">
    <property type="term" value="F:catalytic activity"/>
    <property type="evidence" value="ECO:0007669"/>
    <property type="project" value="InterPro"/>
</dbReference>
<dbReference type="GO" id="GO:0046872">
    <property type="term" value="F:metal ion binding"/>
    <property type="evidence" value="ECO:0007669"/>
    <property type="project" value="UniProtKB-KW"/>
</dbReference>
<dbReference type="PROSITE" id="PS51257">
    <property type="entry name" value="PROKAR_LIPOPROTEIN"/>
    <property type="match status" value="1"/>
</dbReference>
<accession>A0AAU9DAA1</accession>
<evidence type="ECO:0000256" key="4">
    <source>
        <dbReference type="ARBA" id="ARBA00022679"/>
    </source>
</evidence>
<dbReference type="GO" id="GO:0031419">
    <property type="term" value="F:cobalamin binding"/>
    <property type="evidence" value="ECO:0007669"/>
    <property type="project" value="InterPro"/>
</dbReference>
<geneLocation type="plasmid" evidence="11 12">
    <name>pFA6</name>
</geneLocation>
<dbReference type="SMART" id="SM00729">
    <property type="entry name" value="Elp3"/>
    <property type="match status" value="1"/>
</dbReference>
<dbReference type="InterPro" id="IPR006638">
    <property type="entry name" value="Elp3/MiaA/NifB-like_rSAM"/>
</dbReference>
<evidence type="ECO:0000259" key="9">
    <source>
        <dbReference type="PROSITE" id="PS51332"/>
    </source>
</evidence>
<dbReference type="SFLD" id="SFLDG01123">
    <property type="entry name" value="methyltransferase_(Class_B)"/>
    <property type="match status" value="1"/>
</dbReference>
<proteinExistence type="predicted"/>
<organism evidence="11 12">
    <name type="scientific">Fulvitalea axinellae</name>
    <dbReference type="NCBI Taxonomy" id="1182444"/>
    <lineage>
        <taxon>Bacteria</taxon>
        <taxon>Pseudomonadati</taxon>
        <taxon>Bacteroidota</taxon>
        <taxon>Cytophagia</taxon>
        <taxon>Cytophagales</taxon>
        <taxon>Persicobacteraceae</taxon>
        <taxon>Fulvitalea</taxon>
    </lineage>
</organism>
<dbReference type="Pfam" id="PF04055">
    <property type="entry name" value="Radical_SAM"/>
    <property type="match status" value="1"/>
</dbReference>
<dbReference type="InterPro" id="IPR020612">
    <property type="entry name" value="Methylthiotransferase_CS"/>
</dbReference>